<keyword evidence="8" id="KW-1185">Reference proteome</keyword>
<evidence type="ECO:0000256" key="2">
    <source>
        <dbReference type="ARBA" id="ARBA00023125"/>
    </source>
</evidence>
<comment type="caution">
    <text evidence="7">The sequence shown here is derived from an EMBL/GenBank/DDBJ whole genome shotgun (WGS) entry which is preliminary data.</text>
</comment>
<dbReference type="EMBL" id="JACHEJ010000003">
    <property type="protein sequence ID" value="MBB6179566.1"/>
    <property type="molecule type" value="Genomic_DNA"/>
</dbReference>
<dbReference type="Gene3D" id="1.10.150.130">
    <property type="match status" value="1"/>
</dbReference>
<dbReference type="SUPFAM" id="SSF56349">
    <property type="entry name" value="DNA breaking-rejoining enzymes"/>
    <property type="match status" value="1"/>
</dbReference>
<dbReference type="InterPro" id="IPR046668">
    <property type="entry name" value="DUF6538"/>
</dbReference>
<evidence type="ECO:0000313" key="7">
    <source>
        <dbReference type="EMBL" id="MBB6179566.1"/>
    </source>
</evidence>
<dbReference type="GO" id="GO:0003677">
    <property type="term" value="F:DNA binding"/>
    <property type="evidence" value="ECO:0007669"/>
    <property type="project" value="UniProtKB-UniRule"/>
</dbReference>
<keyword evidence="2 4" id="KW-0238">DNA-binding</keyword>
<organism evidence="7 8">
    <name type="scientific">Pseudorhizobium flavum</name>
    <dbReference type="NCBI Taxonomy" id="1335061"/>
    <lineage>
        <taxon>Bacteria</taxon>
        <taxon>Pseudomonadati</taxon>
        <taxon>Pseudomonadota</taxon>
        <taxon>Alphaproteobacteria</taxon>
        <taxon>Hyphomicrobiales</taxon>
        <taxon>Rhizobiaceae</taxon>
        <taxon>Rhizobium/Agrobacterium group</taxon>
        <taxon>Pseudorhizobium</taxon>
    </lineage>
</organism>
<dbReference type="GO" id="GO:0015074">
    <property type="term" value="P:DNA integration"/>
    <property type="evidence" value="ECO:0007669"/>
    <property type="project" value="UniProtKB-KW"/>
</dbReference>
<name>A0A7W9YXR5_9HYPH</name>
<evidence type="ECO:0000313" key="8">
    <source>
        <dbReference type="Proteomes" id="UP000535501"/>
    </source>
</evidence>
<evidence type="ECO:0000256" key="1">
    <source>
        <dbReference type="ARBA" id="ARBA00022908"/>
    </source>
</evidence>
<proteinExistence type="predicted"/>
<feature type="domain" description="Core-binding (CB)" evidence="6">
    <location>
        <begin position="260"/>
        <end position="342"/>
    </location>
</feature>
<dbReference type="Pfam" id="PF20172">
    <property type="entry name" value="DUF6538"/>
    <property type="match status" value="1"/>
</dbReference>
<dbReference type="InterPro" id="IPR013762">
    <property type="entry name" value="Integrase-like_cat_sf"/>
</dbReference>
<dbReference type="InterPro" id="IPR044068">
    <property type="entry name" value="CB"/>
</dbReference>
<evidence type="ECO:0000256" key="5">
    <source>
        <dbReference type="SAM" id="MobiDB-lite"/>
    </source>
</evidence>
<keyword evidence="3" id="KW-0233">DNA recombination</keyword>
<feature type="region of interest" description="Disordered" evidence="5">
    <location>
        <begin position="469"/>
        <end position="493"/>
    </location>
</feature>
<evidence type="ECO:0000256" key="4">
    <source>
        <dbReference type="PROSITE-ProRule" id="PRU01248"/>
    </source>
</evidence>
<dbReference type="Gene3D" id="1.10.443.10">
    <property type="entry name" value="Intergrase catalytic core"/>
    <property type="match status" value="1"/>
</dbReference>
<evidence type="ECO:0000259" key="6">
    <source>
        <dbReference type="PROSITE" id="PS51900"/>
    </source>
</evidence>
<dbReference type="AlphaFoldDB" id="A0A7W9YXR5"/>
<dbReference type="GO" id="GO:0006310">
    <property type="term" value="P:DNA recombination"/>
    <property type="evidence" value="ECO:0007669"/>
    <property type="project" value="UniProtKB-KW"/>
</dbReference>
<feature type="region of interest" description="Disordered" evidence="5">
    <location>
        <begin position="237"/>
        <end position="257"/>
    </location>
</feature>
<reference evidence="7 8" key="1">
    <citation type="submission" date="2020-08" db="EMBL/GenBank/DDBJ databases">
        <title>Genomic Encyclopedia of Type Strains, Phase IV (KMG-IV): sequencing the most valuable type-strain genomes for metagenomic binning, comparative biology and taxonomic classification.</title>
        <authorList>
            <person name="Goeker M."/>
        </authorList>
    </citation>
    <scope>NUCLEOTIDE SEQUENCE [LARGE SCALE GENOMIC DNA]</scope>
    <source>
        <strain evidence="7 8">DSM 102134</strain>
    </source>
</reference>
<accession>A0A7W9YXR5</accession>
<dbReference type="InterPro" id="IPR010998">
    <property type="entry name" value="Integrase_recombinase_N"/>
</dbReference>
<sequence>MLPDRLMVRNGTFYFRLWIPKDIVPVYGRQLVVTSLRTKDLKTAKARLARKTVEAEEQFEELRSKSQGANGANEATPAADQDALRATFPRIVSQHALTIRDREFEQRAAFYAEATREPRRLWSGELMALPTPAHFGHGEADAYTYFDHLVAEGDLDKIIGFLNQFRLKERVRNLKRMRATGDVEEFVIAAQERLAGLNNRSAVSLARLLLDTELSIIEAILGGDQLAADQVAPLSPAPVSDVARTSNPPPSPLPLEGNPVSIDAIFEKWERETNPSASTLSSWRGIVRDLKSFIGPKANDIRTVVAADIVGWKDKLVRDKKAAATISRGYLGCARALFRFAIANQTMATDPTEGIKVIRKAKAGTRMLGYTNDEVAKLLDLATEAKEPWKRWLPWLAAATGSRIGEVAQLHGSHVTEEEGYAVLKVQPASDAGSIKNESSERTVPIHPALIQAGFLEFVASRGSGPLFYSRSSGNPKQARLERRVQSPRCLDP</sequence>
<gene>
    <name evidence="7" type="ORF">HNQ75_001534</name>
</gene>
<dbReference type="Proteomes" id="UP000535501">
    <property type="component" value="Unassembled WGS sequence"/>
</dbReference>
<keyword evidence="1" id="KW-0229">DNA integration</keyword>
<feature type="compositionally biased region" description="Basic and acidic residues" evidence="5">
    <location>
        <begin position="479"/>
        <end position="493"/>
    </location>
</feature>
<dbReference type="InterPro" id="IPR011010">
    <property type="entry name" value="DNA_brk_join_enz"/>
</dbReference>
<feature type="region of interest" description="Disordered" evidence="5">
    <location>
        <begin position="60"/>
        <end position="80"/>
    </location>
</feature>
<dbReference type="PROSITE" id="PS51900">
    <property type="entry name" value="CB"/>
    <property type="match status" value="1"/>
</dbReference>
<evidence type="ECO:0000256" key="3">
    <source>
        <dbReference type="ARBA" id="ARBA00023172"/>
    </source>
</evidence>
<protein>
    <recommendedName>
        <fullName evidence="6">Core-binding (CB) domain-containing protein</fullName>
    </recommendedName>
</protein>